<keyword evidence="13" id="KW-1185">Reference proteome</keyword>
<evidence type="ECO:0000256" key="6">
    <source>
        <dbReference type="ARBA" id="ARBA00022968"/>
    </source>
</evidence>
<accession>A0A812CNM5</accession>
<dbReference type="GO" id="GO:0000139">
    <property type="term" value="C:Golgi membrane"/>
    <property type="evidence" value="ECO:0007669"/>
    <property type="project" value="UniProtKB-SubCell"/>
</dbReference>
<evidence type="ECO:0000256" key="9">
    <source>
        <dbReference type="ARBA" id="ARBA00023136"/>
    </source>
</evidence>
<comment type="subcellular location">
    <subcellularLocation>
        <location evidence="1 11">Golgi apparatus membrane</location>
        <topology evidence="1 11">Single-pass type II membrane protein</topology>
    </subcellularLocation>
</comment>
<dbReference type="InterPro" id="IPR002659">
    <property type="entry name" value="Glyco_trans_31"/>
</dbReference>
<dbReference type="OrthoDB" id="5512589at2759"/>
<evidence type="ECO:0000313" key="13">
    <source>
        <dbReference type="Proteomes" id="UP000597762"/>
    </source>
</evidence>
<evidence type="ECO:0000256" key="4">
    <source>
        <dbReference type="ARBA" id="ARBA00022679"/>
    </source>
</evidence>
<sequence length="369" mass="43220">MIMPDHYAHCSSTCFSQGWNQFVNEVRISCKLNSRLTAEGKGSFLPWFRIGTFPNEETTMTSYRHLRRRLLLLSFITVSAFAVFSYISSPPQMVTIWNKLTKQRLDWKPRIFKQPPADPKFWVLMAAVYSLPEETIMRKAVRETWGQYLSTASKSQLLFFIGQSNDKSINDKLLEEEKIYQDIARLDFIDSFKNQSLRSIKIFQWIVDKGIQVQFLLRADVKAFVNIPKMVDLVKGIRTKRYMLGQVTEKTVPDRDKKSAWYVSTDEYAEKEYPRYLQSYGYLMTGNLIETLLETDKLEKRFWIEDVYITGILAKKINVAVIHTNHFTNSKPEKKCDYPRVIVCLCTPTYDAMKDFYAKVEMPDESCMF</sequence>
<keyword evidence="8 11" id="KW-0333">Golgi apparatus</keyword>
<keyword evidence="10" id="KW-0325">Glycoprotein</keyword>
<dbReference type="Pfam" id="PF01762">
    <property type="entry name" value="Galactosyl_T"/>
    <property type="match status" value="1"/>
</dbReference>
<dbReference type="FunFam" id="3.90.550.50:FF:000001">
    <property type="entry name" value="Hexosyltransferase"/>
    <property type="match status" value="1"/>
</dbReference>
<keyword evidence="4 12" id="KW-0808">Transferase</keyword>
<keyword evidence="3 11" id="KW-0328">Glycosyltransferase</keyword>
<dbReference type="Gene3D" id="3.90.550.50">
    <property type="match status" value="1"/>
</dbReference>
<evidence type="ECO:0000256" key="8">
    <source>
        <dbReference type="ARBA" id="ARBA00023034"/>
    </source>
</evidence>
<evidence type="ECO:0000313" key="12">
    <source>
        <dbReference type="EMBL" id="CAE1271592.1"/>
    </source>
</evidence>
<evidence type="ECO:0000256" key="2">
    <source>
        <dbReference type="ARBA" id="ARBA00008661"/>
    </source>
</evidence>
<dbReference type="PANTHER" id="PTHR11214:SF314">
    <property type="entry name" value="HEXOSYLTRANSFERASE"/>
    <property type="match status" value="1"/>
</dbReference>
<protein>
    <recommendedName>
        <fullName evidence="11">Hexosyltransferase</fullName>
        <ecNumber evidence="11">2.4.1.-</ecNumber>
    </recommendedName>
</protein>
<keyword evidence="5 11" id="KW-0812">Transmembrane</keyword>
<name>A0A812CNM5_ACAPH</name>
<evidence type="ECO:0000256" key="1">
    <source>
        <dbReference type="ARBA" id="ARBA00004323"/>
    </source>
</evidence>
<evidence type="ECO:0000256" key="10">
    <source>
        <dbReference type="ARBA" id="ARBA00023180"/>
    </source>
</evidence>
<organism evidence="12 13">
    <name type="scientific">Acanthosepion pharaonis</name>
    <name type="common">Pharaoh cuttlefish</name>
    <name type="synonym">Sepia pharaonis</name>
    <dbReference type="NCBI Taxonomy" id="158019"/>
    <lineage>
        <taxon>Eukaryota</taxon>
        <taxon>Metazoa</taxon>
        <taxon>Spiralia</taxon>
        <taxon>Lophotrochozoa</taxon>
        <taxon>Mollusca</taxon>
        <taxon>Cephalopoda</taxon>
        <taxon>Coleoidea</taxon>
        <taxon>Decapodiformes</taxon>
        <taxon>Sepiida</taxon>
        <taxon>Sepiina</taxon>
        <taxon>Sepiidae</taxon>
        <taxon>Acanthosepion</taxon>
    </lineage>
</organism>
<gene>
    <name evidence="12" type="ORF">SPHA_37297</name>
</gene>
<evidence type="ECO:0000256" key="3">
    <source>
        <dbReference type="ARBA" id="ARBA00022676"/>
    </source>
</evidence>
<evidence type="ECO:0000256" key="7">
    <source>
        <dbReference type="ARBA" id="ARBA00022989"/>
    </source>
</evidence>
<keyword evidence="7 11" id="KW-1133">Transmembrane helix</keyword>
<dbReference type="EMBL" id="CAHIKZ030001662">
    <property type="protein sequence ID" value="CAE1271592.1"/>
    <property type="molecule type" value="Genomic_DNA"/>
</dbReference>
<dbReference type="Proteomes" id="UP000597762">
    <property type="component" value="Unassembled WGS sequence"/>
</dbReference>
<proteinExistence type="inferred from homology"/>
<keyword evidence="6 11" id="KW-0735">Signal-anchor</keyword>
<evidence type="ECO:0000256" key="5">
    <source>
        <dbReference type="ARBA" id="ARBA00022692"/>
    </source>
</evidence>
<comment type="similarity">
    <text evidence="2 11">Belongs to the glycosyltransferase 31 family.</text>
</comment>
<reference evidence="12" key="1">
    <citation type="submission" date="2021-01" db="EMBL/GenBank/DDBJ databases">
        <authorList>
            <person name="Li R."/>
            <person name="Bekaert M."/>
        </authorList>
    </citation>
    <scope>NUCLEOTIDE SEQUENCE</scope>
    <source>
        <strain evidence="12">Farmed</strain>
    </source>
</reference>
<keyword evidence="9 11" id="KW-0472">Membrane</keyword>
<evidence type="ECO:0000256" key="11">
    <source>
        <dbReference type="RuleBase" id="RU363063"/>
    </source>
</evidence>
<dbReference type="GO" id="GO:0006493">
    <property type="term" value="P:protein O-linked glycosylation"/>
    <property type="evidence" value="ECO:0007669"/>
    <property type="project" value="TreeGrafter"/>
</dbReference>
<comment type="caution">
    <text evidence="12">The sequence shown here is derived from an EMBL/GenBank/DDBJ whole genome shotgun (WGS) entry which is preliminary data.</text>
</comment>
<dbReference type="PANTHER" id="PTHR11214">
    <property type="entry name" value="BETA-1,3-N-ACETYLGLUCOSAMINYLTRANSFERASE"/>
    <property type="match status" value="1"/>
</dbReference>
<dbReference type="GO" id="GO:0016758">
    <property type="term" value="F:hexosyltransferase activity"/>
    <property type="evidence" value="ECO:0007669"/>
    <property type="project" value="InterPro"/>
</dbReference>
<dbReference type="AlphaFoldDB" id="A0A812CNM5"/>
<dbReference type="EC" id="2.4.1.-" evidence="11"/>
<feature type="transmembrane region" description="Helical" evidence="11">
    <location>
        <begin position="70"/>
        <end position="88"/>
    </location>
</feature>